<name>A0AAP5IFY0_9CYAN</name>
<dbReference type="Proteomes" id="UP000667802">
    <property type="component" value="Unassembled WGS sequence"/>
</dbReference>
<protein>
    <submittedName>
        <fullName evidence="1">Uncharacterized protein</fullName>
    </submittedName>
</protein>
<organism evidence="1 2">
    <name type="scientific">Aetokthonos hydrillicola Thurmond2011</name>
    <dbReference type="NCBI Taxonomy" id="2712845"/>
    <lineage>
        <taxon>Bacteria</taxon>
        <taxon>Bacillati</taxon>
        <taxon>Cyanobacteriota</taxon>
        <taxon>Cyanophyceae</taxon>
        <taxon>Nostocales</taxon>
        <taxon>Hapalosiphonaceae</taxon>
        <taxon>Aetokthonos</taxon>
    </lineage>
</organism>
<accession>A0AAP5IFY0</accession>
<evidence type="ECO:0000313" key="1">
    <source>
        <dbReference type="EMBL" id="MDR9900880.1"/>
    </source>
</evidence>
<comment type="caution">
    <text evidence="1">The sequence shown here is derived from an EMBL/GenBank/DDBJ whole genome shotgun (WGS) entry which is preliminary data.</text>
</comment>
<dbReference type="RefSeq" id="WP_208343400.1">
    <property type="nucleotide sequence ID" value="NZ_CAWQFN010000310.1"/>
</dbReference>
<gene>
    <name evidence="1" type="ORF">G7B40_041075</name>
</gene>
<proteinExistence type="predicted"/>
<evidence type="ECO:0000313" key="2">
    <source>
        <dbReference type="Proteomes" id="UP000667802"/>
    </source>
</evidence>
<dbReference type="AlphaFoldDB" id="A0AAP5IFY0"/>
<sequence length="100" mass="11305">MTEPTEKPKKYIPDPELPPEKCQHVRILDADKPVQRVFYECYHCFQGLVSECSGKPVIEEFKGRPSVRELKVKCPNCGETAIKLMTAKVLSTTAIPSPWS</sequence>
<keyword evidence="2" id="KW-1185">Reference proteome</keyword>
<dbReference type="EMBL" id="JAALHA020000041">
    <property type="protein sequence ID" value="MDR9900880.1"/>
    <property type="molecule type" value="Genomic_DNA"/>
</dbReference>
<reference evidence="2" key="1">
    <citation type="journal article" date="2021" name="Science">
        <title>Hunting the eagle killer: A cyanobacterial neurotoxin causes vacuolar myelinopathy.</title>
        <authorList>
            <person name="Breinlinger S."/>
            <person name="Phillips T.J."/>
            <person name="Haram B.N."/>
            <person name="Mares J."/>
            <person name="Martinez Yerena J.A."/>
            <person name="Hrouzek P."/>
            <person name="Sobotka R."/>
            <person name="Henderson W.M."/>
            <person name="Schmieder P."/>
            <person name="Williams S.M."/>
            <person name="Lauderdale J.D."/>
            <person name="Wilde H.D."/>
            <person name="Gerrin W."/>
            <person name="Kust A."/>
            <person name="Washington J.W."/>
            <person name="Wagner C."/>
            <person name="Geier B."/>
            <person name="Liebeke M."/>
            <person name="Enke H."/>
            <person name="Niedermeyer T.H.J."/>
            <person name="Wilde S.B."/>
        </authorList>
    </citation>
    <scope>NUCLEOTIDE SEQUENCE [LARGE SCALE GENOMIC DNA]</scope>
    <source>
        <strain evidence="2">Thurmond2011</strain>
    </source>
</reference>